<feature type="compositionally biased region" description="Acidic residues" evidence="1">
    <location>
        <begin position="523"/>
        <end position="546"/>
    </location>
</feature>
<feature type="compositionally biased region" description="Low complexity" evidence="1">
    <location>
        <begin position="467"/>
        <end position="494"/>
    </location>
</feature>
<evidence type="ECO:0000256" key="1">
    <source>
        <dbReference type="SAM" id="MobiDB-lite"/>
    </source>
</evidence>
<gene>
    <name evidence="2" type="ORF">BJ508DRAFT_325673</name>
</gene>
<feature type="compositionally biased region" description="Basic and acidic residues" evidence="1">
    <location>
        <begin position="123"/>
        <end position="140"/>
    </location>
</feature>
<feature type="compositionally biased region" description="Basic residues" evidence="1">
    <location>
        <begin position="408"/>
        <end position="424"/>
    </location>
</feature>
<dbReference type="STRING" id="1160509.A0A3N4I8K8"/>
<accession>A0A3N4I8K8</accession>
<dbReference type="Proteomes" id="UP000275078">
    <property type="component" value="Unassembled WGS sequence"/>
</dbReference>
<keyword evidence="3" id="KW-1185">Reference proteome</keyword>
<feature type="region of interest" description="Disordered" evidence="1">
    <location>
        <begin position="1"/>
        <end position="141"/>
    </location>
</feature>
<evidence type="ECO:0000313" key="3">
    <source>
        <dbReference type="Proteomes" id="UP000275078"/>
    </source>
</evidence>
<dbReference type="OrthoDB" id="5372708at2759"/>
<feature type="compositionally biased region" description="Low complexity" evidence="1">
    <location>
        <begin position="34"/>
        <end position="65"/>
    </location>
</feature>
<feature type="compositionally biased region" description="Low complexity" evidence="1">
    <location>
        <begin position="81"/>
        <end position="91"/>
    </location>
</feature>
<evidence type="ECO:0000313" key="2">
    <source>
        <dbReference type="EMBL" id="RPA82405.1"/>
    </source>
</evidence>
<feature type="region of interest" description="Disordered" evidence="1">
    <location>
        <begin position="404"/>
        <end position="552"/>
    </location>
</feature>
<reference evidence="2 3" key="1">
    <citation type="journal article" date="2018" name="Nat. Ecol. Evol.">
        <title>Pezizomycetes genomes reveal the molecular basis of ectomycorrhizal truffle lifestyle.</title>
        <authorList>
            <person name="Murat C."/>
            <person name="Payen T."/>
            <person name="Noel B."/>
            <person name="Kuo A."/>
            <person name="Morin E."/>
            <person name="Chen J."/>
            <person name="Kohler A."/>
            <person name="Krizsan K."/>
            <person name="Balestrini R."/>
            <person name="Da Silva C."/>
            <person name="Montanini B."/>
            <person name="Hainaut M."/>
            <person name="Levati E."/>
            <person name="Barry K.W."/>
            <person name="Belfiori B."/>
            <person name="Cichocki N."/>
            <person name="Clum A."/>
            <person name="Dockter R.B."/>
            <person name="Fauchery L."/>
            <person name="Guy J."/>
            <person name="Iotti M."/>
            <person name="Le Tacon F."/>
            <person name="Lindquist E.A."/>
            <person name="Lipzen A."/>
            <person name="Malagnac F."/>
            <person name="Mello A."/>
            <person name="Molinier V."/>
            <person name="Miyauchi S."/>
            <person name="Poulain J."/>
            <person name="Riccioni C."/>
            <person name="Rubini A."/>
            <person name="Sitrit Y."/>
            <person name="Splivallo R."/>
            <person name="Traeger S."/>
            <person name="Wang M."/>
            <person name="Zifcakova L."/>
            <person name="Wipf D."/>
            <person name="Zambonelli A."/>
            <person name="Paolocci F."/>
            <person name="Nowrousian M."/>
            <person name="Ottonello S."/>
            <person name="Baldrian P."/>
            <person name="Spatafora J.W."/>
            <person name="Henrissat B."/>
            <person name="Nagy L.G."/>
            <person name="Aury J.M."/>
            <person name="Wincker P."/>
            <person name="Grigoriev I.V."/>
            <person name="Bonfante P."/>
            <person name="Martin F.M."/>
        </authorList>
    </citation>
    <scope>NUCLEOTIDE SEQUENCE [LARGE SCALE GENOMIC DNA]</scope>
    <source>
        <strain evidence="2 3">RN42</strain>
    </source>
</reference>
<name>A0A3N4I8K8_ASCIM</name>
<proteinExistence type="predicted"/>
<protein>
    <submittedName>
        <fullName evidence="2">Uncharacterized protein</fullName>
    </submittedName>
</protein>
<dbReference type="EMBL" id="ML119672">
    <property type="protein sequence ID" value="RPA82405.1"/>
    <property type="molecule type" value="Genomic_DNA"/>
</dbReference>
<feature type="compositionally biased region" description="Basic and acidic residues" evidence="1">
    <location>
        <begin position="505"/>
        <end position="522"/>
    </location>
</feature>
<sequence length="1445" mass="165871">MPFSGGGGITVTSLPRFAFQPVPANTLEKEDQSTRSPTRIPTRSPTRTRSPTMSPTRTRSPTRSPGQDGSDNLGSDDFMRRSVSPSCSKSSGRGRSHTPSRDTGDGPPEPDPGADDSDPEVPNNEHEKAKRARDPSESEKTMFVWKHKHQIGDVAYQELMHILQRIWFDPKALPLSATTLKSYANHLPLQNLYTSRVKQLVSKGFSNTRSRYTNMYTFSIADTLRRMLSNPEIYEQSTFGPAVKLPSNKKAMEVRHGELLRQSVTAVPQLYPQKTLSEEYIHPGGFYECLIRDPFTVRMSMTMLVRVTGLFLQDDDKRQMTVDSTFDRDDLWVTVQPVLTKESHLRLFGLREHAEKFIFEGNEYFILEREYDMKLNRLLRKVTIHVDRTNHNLDDVLPEFVNKPDKKARGKRKALTKKPARKAPAHSGSKVGKKSTSAKTSSSSQKQTTRGKRQKTTTTDHSESTDHQTAPTTQRSTRAQTRSQNQHQNESQSQADTGPQRGKRARVEDESSEEETIRPDSSHEDEDEASDPEYDDTQQNEVEDANGLDGDAQLMDSVYDGYEVEELEDEGHESEEDLDEEYLANLKGEQPIPIVTDSLPAPGEGTIREMIVPEKGSRFDNQLFIREAPVQTFQNQEPYENRGLRHVAARLISAYETETKITVKLVRLISCGHLREVLAELEIRANEFTWDELQKSKDGLLPPRLGLMMDFYCDKFGVFRTTHRSSGGLYATLMNLNYRGRDQPRNHACVGFIPNGTSFQGGAMQVLKEFATLAKGSRMTIRGKDFMVHVKLLSTTSDMAEANELAGVNNSQSNTCCRFCFAPRTITGDEGAFFQKNWVRRVLDRNIHLCERFRRERTKADLNRLGIVSRRPILQMVGPAFDPYVQIPVDISHSEQKGMGMLAIKNMMEKLLSPVGKEEFTRVFTSHPFPSNISRIVNPTVHHKRLHMHEVTTVLSSMLFLLKRMDTSKPLFRPSIFEKYQEKYPEVEWNTERLMGFLVEMHIAMARSNQYCFKRYVSTPVNEFPPSFQFQDRPTKLVHSYTRAMCEEDYIKLEDYLFESRRLLYEVYAPFEKTTPQFRRNHRTGREFIFDKVGGTIRHLPNFHQAAHMQESARRFGTLLNVSCSIGELVHKLFKQLVPHTNYLDMDKSFCRYWNIMDSLREVPYTIDCLPEHPWNKTLEKLRRFLPSLMSGYFFGQIARYSEDFAWVTNTRGEAAKLSLMKQPRFPDIFFGTRIKDGEAKTLYPTTLHKRDPLTDDIARGLVVAYVSYGLSPDELVIDRNYVERTIVNGAIVKSTIAHAKLKWWTSLSYYDTIRESTQNIRLNDILTVDESTANKLRGMSEFKDAYAKIKGICTHNNKGTSYVFLYVEWMAQKWRVDARRDPNMGDLEIYDLYPMEMGLERRWTSFVSLNALSATKAPYFIPASTDEQTGLHSYHLNEWFSKSV</sequence>
<feature type="compositionally biased region" description="Low complexity" evidence="1">
    <location>
        <begin position="427"/>
        <end position="448"/>
    </location>
</feature>
<organism evidence="2 3">
    <name type="scientific">Ascobolus immersus RN42</name>
    <dbReference type="NCBI Taxonomy" id="1160509"/>
    <lineage>
        <taxon>Eukaryota</taxon>
        <taxon>Fungi</taxon>
        <taxon>Dikarya</taxon>
        <taxon>Ascomycota</taxon>
        <taxon>Pezizomycotina</taxon>
        <taxon>Pezizomycetes</taxon>
        <taxon>Pezizales</taxon>
        <taxon>Ascobolaceae</taxon>
        <taxon>Ascobolus</taxon>
    </lineage>
</organism>